<organism evidence="3 4">
    <name type="scientific">Marinomonas mediterranea (strain ATCC 700492 / JCM 21426 / NBRC 103028 / MMB-1)</name>
    <dbReference type="NCBI Taxonomy" id="717774"/>
    <lineage>
        <taxon>Bacteria</taxon>
        <taxon>Pseudomonadati</taxon>
        <taxon>Pseudomonadota</taxon>
        <taxon>Gammaproteobacteria</taxon>
        <taxon>Oceanospirillales</taxon>
        <taxon>Oceanospirillaceae</taxon>
        <taxon>Marinomonas</taxon>
    </lineage>
</organism>
<dbReference type="STRING" id="717774.Marme_0804"/>
<dbReference type="PATRIC" id="fig|717774.3.peg.836"/>
<dbReference type="AlphaFoldDB" id="F2K334"/>
<evidence type="ECO:0000256" key="2">
    <source>
        <dbReference type="SAM" id="SignalP"/>
    </source>
</evidence>
<feature type="signal peptide" evidence="2">
    <location>
        <begin position="1"/>
        <end position="17"/>
    </location>
</feature>
<proteinExistence type="predicted"/>
<dbReference type="EMBL" id="CP002583">
    <property type="protein sequence ID" value="ADZ90087.1"/>
    <property type="molecule type" value="Genomic_DNA"/>
</dbReference>
<dbReference type="eggNOG" id="ENOG502Z9CX">
    <property type="taxonomic scope" value="Bacteria"/>
</dbReference>
<dbReference type="RefSeq" id="WP_013659992.1">
    <property type="nucleotide sequence ID" value="NC_015276.1"/>
</dbReference>
<keyword evidence="4" id="KW-1185">Reference proteome</keyword>
<keyword evidence="2" id="KW-0732">Signal</keyword>
<accession>F2K334</accession>
<feature type="chain" id="PRO_5003284614" description="HmuY protein" evidence="2">
    <location>
        <begin position="18"/>
        <end position="379"/>
    </location>
</feature>
<name>F2K334_MARM1</name>
<reference evidence="3 4" key="1">
    <citation type="journal article" date="2012" name="Stand. Genomic Sci.">
        <title>Complete genome sequence of the melanogenic marine bacterium Marinomonas mediterranea type strain (MMB-1(T)).</title>
        <authorList>
            <person name="Lucas-Elio P."/>
            <person name="Goodwin L."/>
            <person name="Woyke T."/>
            <person name="Pitluck S."/>
            <person name="Nolan M."/>
            <person name="Kyrpides N.C."/>
            <person name="Detter J.C."/>
            <person name="Copeland A."/>
            <person name="Teshima H."/>
            <person name="Bruce D."/>
            <person name="Detter C."/>
            <person name="Tapia R."/>
            <person name="Han S."/>
            <person name="Land M.L."/>
            <person name="Ivanova N."/>
            <person name="Mikhailova N."/>
            <person name="Johnston A.W."/>
            <person name="Sanchez-Amat A."/>
        </authorList>
    </citation>
    <scope>NUCLEOTIDE SEQUENCE [LARGE SCALE GENOMIC DNA]</scope>
    <source>
        <strain evidence="4">ATCC 700492 / JCM 21426 / NBRC 103028 / MMB-1</strain>
    </source>
</reference>
<evidence type="ECO:0008006" key="5">
    <source>
        <dbReference type="Google" id="ProtNLM"/>
    </source>
</evidence>
<dbReference type="Proteomes" id="UP000001062">
    <property type="component" value="Chromosome"/>
</dbReference>
<dbReference type="OrthoDB" id="335087at2"/>
<evidence type="ECO:0000313" key="4">
    <source>
        <dbReference type="Proteomes" id="UP000001062"/>
    </source>
</evidence>
<protein>
    <recommendedName>
        <fullName evidence="5">HmuY protein</fullName>
    </recommendedName>
</protein>
<sequence length="379" mass="40772" precursor="true">MTLFKFLLLLPFLACLAACDSSSDSDNNSTTTSDEASSSQDDAVTTIENIDATNGWAYVNLASKSTVQSTDTWHIAFSATSTMTNTDTVTNAIVASQSDFYSDGSANSSVFTNATASSELEHLTAAYDLTDSSYTFATDTLTTAINSGTTKWANYNSTTRAYDANSDAWWVIRNSAADAFAKLNATSISYTDYNSTTHQVSGVSISLNLYIQSATDSGFSTAVTTWTPSSTSDSGAFIKCYDIDSTAEVDCSTDGWDIKADIDYNSYKFNLLLNSGVSGSGSAGASTSYDSDGVNAIASGSDINSRSFVTDAMSNVYTDDATQWYEYNLTGQHKIWPNYRVYAVKVANGATYLMQITSYYNTTDGTTGRYISIRYHAVE</sequence>
<dbReference type="HOGENOM" id="CLU_799105_0_0_6"/>
<evidence type="ECO:0000313" key="3">
    <source>
        <dbReference type="EMBL" id="ADZ90087.1"/>
    </source>
</evidence>
<evidence type="ECO:0000256" key="1">
    <source>
        <dbReference type="SAM" id="MobiDB-lite"/>
    </source>
</evidence>
<feature type="region of interest" description="Disordered" evidence="1">
    <location>
        <begin position="22"/>
        <end position="42"/>
    </location>
</feature>
<dbReference type="KEGG" id="mme:Marme_0804"/>
<gene>
    <name evidence="3" type="ordered locus">Marme_0804</name>
</gene>